<evidence type="ECO:0000313" key="2">
    <source>
        <dbReference type="Proteomes" id="UP001458880"/>
    </source>
</evidence>
<sequence>MYLVKKIVFFVAHTRKNCVTAVVKCTELELVAILLETNNDTSFPVKYSNLIIGNTFAVYSDLSGTLHCPVVQFLWRQCTEIRWNTRRYPAASK</sequence>
<dbReference type="AlphaFoldDB" id="A0AAW1IF18"/>
<reference evidence="1 2" key="1">
    <citation type="journal article" date="2024" name="BMC Genomics">
        <title>De novo assembly and annotation of Popillia japonica's genome with initial clues to its potential as an invasive pest.</title>
        <authorList>
            <person name="Cucini C."/>
            <person name="Boschi S."/>
            <person name="Funari R."/>
            <person name="Cardaioli E."/>
            <person name="Iannotti N."/>
            <person name="Marturano G."/>
            <person name="Paoli F."/>
            <person name="Bruttini M."/>
            <person name="Carapelli A."/>
            <person name="Frati F."/>
            <person name="Nardi F."/>
        </authorList>
    </citation>
    <scope>NUCLEOTIDE SEQUENCE [LARGE SCALE GENOMIC DNA]</scope>
    <source>
        <strain evidence="1">DMR45628</strain>
    </source>
</reference>
<keyword evidence="2" id="KW-1185">Reference proteome</keyword>
<gene>
    <name evidence="1" type="ORF">QE152_g35798</name>
</gene>
<organism evidence="1 2">
    <name type="scientific">Popillia japonica</name>
    <name type="common">Japanese beetle</name>
    <dbReference type="NCBI Taxonomy" id="7064"/>
    <lineage>
        <taxon>Eukaryota</taxon>
        <taxon>Metazoa</taxon>
        <taxon>Ecdysozoa</taxon>
        <taxon>Arthropoda</taxon>
        <taxon>Hexapoda</taxon>
        <taxon>Insecta</taxon>
        <taxon>Pterygota</taxon>
        <taxon>Neoptera</taxon>
        <taxon>Endopterygota</taxon>
        <taxon>Coleoptera</taxon>
        <taxon>Polyphaga</taxon>
        <taxon>Scarabaeiformia</taxon>
        <taxon>Scarabaeidae</taxon>
        <taxon>Rutelinae</taxon>
        <taxon>Popillia</taxon>
    </lineage>
</organism>
<protein>
    <recommendedName>
        <fullName evidence="3">Secreted protein</fullName>
    </recommendedName>
</protein>
<dbReference type="EMBL" id="JASPKY010000608">
    <property type="protein sequence ID" value="KAK9688079.1"/>
    <property type="molecule type" value="Genomic_DNA"/>
</dbReference>
<evidence type="ECO:0000313" key="1">
    <source>
        <dbReference type="EMBL" id="KAK9688079.1"/>
    </source>
</evidence>
<evidence type="ECO:0008006" key="3">
    <source>
        <dbReference type="Google" id="ProtNLM"/>
    </source>
</evidence>
<comment type="caution">
    <text evidence="1">The sequence shown here is derived from an EMBL/GenBank/DDBJ whole genome shotgun (WGS) entry which is preliminary data.</text>
</comment>
<accession>A0AAW1IF18</accession>
<name>A0AAW1IF18_POPJA</name>
<dbReference type="Proteomes" id="UP001458880">
    <property type="component" value="Unassembled WGS sequence"/>
</dbReference>
<proteinExistence type="predicted"/>